<protein>
    <submittedName>
        <fullName evidence="2">Uncharacterized protein</fullName>
    </submittedName>
</protein>
<sequence>MLEWVSFIYIPSFQVTVNATHSRRTLDGVVYLPEGFLDLLRLGMFPKNMSYYHESDGVEFYCRKEDTGEFVCRAKRGVQESELKSDLAFACNFPDIDCSDIKTSVAPLTWSTSRDQSLLSCPL</sequence>
<accession>A0A6A3HB99</accession>
<dbReference type="Proteomes" id="UP000429607">
    <property type="component" value="Unassembled WGS sequence"/>
</dbReference>
<dbReference type="AlphaFoldDB" id="A0A6A3HB99"/>
<dbReference type="OrthoDB" id="10299256at2759"/>
<dbReference type="EMBL" id="QXFT01004316">
    <property type="protein sequence ID" value="KAE9278758.1"/>
    <property type="molecule type" value="Genomic_DNA"/>
</dbReference>
<dbReference type="EMBL" id="QXFV01005122">
    <property type="protein sequence ID" value="KAE8966255.1"/>
    <property type="molecule type" value="Genomic_DNA"/>
</dbReference>
<reference evidence="4 6" key="1">
    <citation type="submission" date="2018-09" db="EMBL/GenBank/DDBJ databases">
        <title>Genomic investigation of the strawberry pathogen Phytophthora fragariae indicates pathogenicity is determined by transcriptional variation in three key races.</title>
        <authorList>
            <person name="Adams T.M."/>
            <person name="Armitage A.D."/>
            <person name="Sobczyk M.K."/>
            <person name="Bates H.J."/>
            <person name="Dunwell J.M."/>
            <person name="Nellist C.F."/>
            <person name="Harrison R.J."/>
        </authorList>
    </citation>
    <scope>NUCLEOTIDE SEQUENCE [LARGE SCALE GENOMIC DNA]</scope>
    <source>
        <strain evidence="2 4">SCRP249</strain>
        <strain evidence="1 6">SCRP324</strain>
        <strain evidence="3 5">SCRP333</strain>
    </source>
</reference>
<organism evidence="2 4">
    <name type="scientific">Phytophthora rubi</name>
    <dbReference type="NCBI Taxonomy" id="129364"/>
    <lineage>
        <taxon>Eukaryota</taxon>
        <taxon>Sar</taxon>
        <taxon>Stramenopiles</taxon>
        <taxon>Oomycota</taxon>
        <taxon>Peronosporomycetes</taxon>
        <taxon>Peronosporales</taxon>
        <taxon>Peronosporaceae</taxon>
        <taxon>Phytophthora</taxon>
    </lineage>
</organism>
<evidence type="ECO:0000313" key="4">
    <source>
        <dbReference type="Proteomes" id="UP000429607"/>
    </source>
</evidence>
<evidence type="ECO:0000313" key="5">
    <source>
        <dbReference type="Proteomes" id="UP000434957"/>
    </source>
</evidence>
<dbReference type="Proteomes" id="UP000434957">
    <property type="component" value="Unassembled WGS sequence"/>
</dbReference>
<evidence type="ECO:0000313" key="2">
    <source>
        <dbReference type="EMBL" id="KAE8966255.1"/>
    </source>
</evidence>
<comment type="caution">
    <text evidence="2">The sequence shown here is derived from an EMBL/GenBank/DDBJ whole genome shotgun (WGS) entry which is preliminary data.</text>
</comment>
<evidence type="ECO:0000313" key="1">
    <source>
        <dbReference type="EMBL" id="KAE8965974.1"/>
    </source>
</evidence>
<evidence type="ECO:0000313" key="6">
    <source>
        <dbReference type="Proteomes" id="UP000435112"/>
    </source>
</evidence>
<dbReference type="Proteomes" id="UP000435112">
    <property type="component" value="Unassembled WGS sequence"/>
</dbReference>
<evidence type="ECO:0000313" key="3">
    <source>
        <dbReference type="EMBL" id="KAE9278758.1"/>
    </source>
</evidence>
<keyword evidence="5" id="KW-1185">Reference proteome</keyword>
<name>A0A6A3HB99_9STRA</name>
<dbReference type="EMBL" id="QXFU01005029">
    <property type="protein sequence ID" value="KAE8965974.1"/>
    <property type="molecule type" value="Genomic_DNA"/>
</dbReference>
<proteinExistence type="predicted"/>
<gene>
    <name evidence="2" type="ORF">PR001_g28471</name>
    <name evidence="1" type="ORF">PR002_g28514</name>
    <name evidence="3" type="ORF">PR003_g28428</name>
</gene>